<dbReference type="AlphaFoldDB" id="A0A0B8SYR7"/>
<dbReference type="Gene3D" id="3.40.50.2000">
    <property type="entry name" value="Glycogen Phosphorylase B"/>
    <property type="match status" value="2"/>
</dbReference>
<feature type="domain" description="Glycosyl transferase family 1" evidence="1">
    <location>
        <begin position="177"/>
        <end position="332"/>
    </location>
</feature>
<sequence>MKIGIIAHLKHPIRKPFMGGLEAFTYDVTKLLIERGHEVTLFASELSDPSLNVYSIMSDTDYDRETFSRFRSHEMSEDFISTHHAYLELMQDIDTKGFDIIFNNSLNYVPITMASICATPMVTVLHTPPIFEMKRATAREKALGKITYVSVSRPNADAWKPYVHDCAVINNGIDLQQWKFVAENEKGYVVWFGRIHPDKGPHLAIQAAKLAGKHIKIAGSVADRHYFETFVQPLLDQDAEWVEHCTHEQLNVLIGGAEASIITPCWDEPFGLVVAESLACGTPVAGIARGALPSILNDKTGVLTKSCDPDELAKCIHLAVQLKRVDCREHAEQHLCRNVMVAQYEQLFNDVIQKRFLRHAI</sequence>
<organism evidence="3 4">
    <name type="scientific">Sphingobacterium deserti</name>
    <dbReference type="NCBI Taxonomy" id="1229276"/>
    <lineage>
        <taxon>Bacteria</taxon>
        <taxon>Pseudomonadati</taxon>
        <taxon>Bacteroidota</taxon>
        <taxon>Sphingobacteriia</taxon>
        <taxon>Sphingobacteriales</taxon>
        <taxon>Sphingobacteriaceae</taxon>
        <taxon>Sphingobacterium</taxon>
    </lineage>
</organism>
<proteinExistence type="predicted"/>
<feature type="domain" description="Glycosyltransferase subfamily 4-like N-terminal" evidence="2">
    <location>
        <begin position="18"/>
        <end position="176"/>
    </location>
</feature>
<dbReference type="InterPro" id="IPR001296">
    <property type="entry name" value="Glyco_trans_1"/>
</dbReference>
<dbReference type="CDD" id="cd03802">
    <property type="entry name" value="GT4_AviGT4-like"/>
    <property type="match status" value="1"/>
</dbReference>
<reference evidence="3 4" key="2">
    <citation type="journal article" date="2015" name="PLoS ONE">
        <title>Whole-Genome Optical Mapping and Finished Genome Sequence of Sphingobacterium deserti sp. nov., a New Species Isolated from the Western Desert of China.</title>
        <authorList>
            <person name="Teng C."/>
            <person name="Zhou Z."/>
            <person name="Molnar I."/>
            <person name="Li X."/>
            <person name="Tang R."/>
            <person name="Chen M."/>
            <person name="Wang L."/>
            <person name="Su S."/>
            <person name="Zhang W."/>
            <person name="Lin M."/>
        </authorList>
    </citation>
    <scope>NUCLEOTIDE SEQUENCE [LARGE SCALE GENOMIC DNA]</scope>
    <source>
        <strain evidence="4">ACCC05744</strain>
    </source>
</reference>
<dbReference type="Proteomes" id="UP000031802">
    <property type="component" value="Unassembled WGS sequence"/>
</dbReference>
<dbReference type="STRING" id="1229276.DI53_3946"/>
<dbReference type="GO" id="GO:0016757">
    <property type="term" value="F:glycosyltransferase activity"/>
    <property type="evidence" value="ECO:0007669"/>
    <property type="project" value="InterPro"/>
</dbReference>
<dbReference type="Pfam" id="PF13439">
    <property type="entry name" value="Glyco_transf_4"/>
    <property type="match status" value="1"/>
</dbReference>
<dbReference type="Pfam" id="PF00534">
    <property type="entry name" value="Glycos_transf_1"/>
    <property type="match status" value="1"/>
</dbReference>
<dbReference type="SUPFAM" id="SSF53756">
    <property type="entry name" value="UDP-Glycosyltransferase/glycogen phosphorylase"/>
    <property type="match status" value="1"/>
</dbReference>
<accession>A0A0B8SYR7</accession>
<dbReference type="PANTHER" id="PTHR12526">
    <property type="entry name" value="GLYCOSYLTRANSFERASE"/>
    <property type="match status" value="1"/>
</dbReference>
<dbReference type="PATRIC" id="fig|1229276.3.peg.4091"/>
<dbReference type="eggNOG" id="COG0438">
    <property type="taxonomic scope" value="Bacteria"/>
</dbReference>
<protein>
    <submittedName>
        <fullName evidence="3">Glycosyl transferase group 1</fullName>
    </submittedName>
</protein>
<dbReference type="RefSeq" id="WP_037503849.1">
    <property type="nucleotide sequence ID" value="NZ_JJMU01000074.1"/>
</dbReference>
<evidence type="ECO:0000313" key="3">
    <source>
        <dbReference type="EMBL" id="KGE12296.1"/>
    </source>
</evidence>
<evidence type="ECO:0000313" key="4">
    <source>
        <dbReference type="Proteomes" id="UP000031802"/>
    </source>
</evidence>
<dbReference type="InterPro" id="IPR028098">
    <property type="entry name" value="Glyco_trans_4-like_N"/>
</dbReference>
<keyword evidence="3" id="KW-0808">Transferase</keyword>
<keyword evidence="4" id="KW-1185">Reference proteome</keyword>
<evidence type="ECO:0000259" key="1">
    <source>
        <dbReference type="Pfam" id="PF00534"/>
    </source>
</evidence>
<dbReference type="PANTHER" id="PTHR12526:SF595">
    <property type="entry name" value="BLL5217 PROTEIN"/>
    <property type="match status" value="1"/>
</dbReference>
<reference evidence="4" key="1">
    <citation type="submission" date="2014-04" db="EMBL/GenBank/DDBJ databases">
        <title>Whole-Genome optical mapping and complete genome sequence of Sphingobacterium deserti sp. nov., a new spaces isolated from desert in the west of China.</title>
        <authorList>
            <person name="Teng C."/>
            <person name="Zhou Z."/>
            <person name="Li X."/>
            <person name="Chen M."/>
            <person name="Lin M."/>
            <person name="Wang L."/>
            <person name="Su S."/>
            <person name="Zhang C."/>
            <person name="Zhang W."/>
        </authorList>
    </citation>
    <scope>NUCLEOTIDE SEQUENCE [LARGE SCALE GENOMIC DNA]</scope>
    <source>
        <strain evidence="4">ACCC05744</strain>
    </source>
</reference>
<evidence type="ECO:0000259" key="2">
    <source>
        <dbReference type="Pfam" id="PF13439"/>
    </source>
</evidence>
<dbReference type="OrthoDB" id="9801573at2"/>
<gene>
    <name evidence="3" type="ORF">DI53_3946</name>
</gene>
<comment type="caution">
    <text evidence="3">The sequence shown here is derived from an EMBL/GenBank/DDBJ whole genome shotgun (WGS) entry which is preliminary data.</text>
</comment>
<dbReference type="EMBL" id="JJMU01000074">
    <property type="protein sequence ID" value="KGE12296.1"/>
    <property type="molecule type" value="Genomic_DNA"/>
</dbReference>
<name>A0A0B8SYR7_9SPHI</name>